<organism evidence="2 3">
    <name type="scientific">Burkholderia ambifaria IOP40-10</name>
    <dbReference type="NCBI Taxonomy" id="396596"/>
    <lineage>
        <taxon>Bacteria</taxon>
        <taxon>Pseudomonadati</taxon>
        <taxon>Pseudomonadota</taxon>
        <taxon>Betaproteobacteria</taxon>
        <taxon>Burkholderiales</taxon>
        <taxon>Burkholderiaceae</taxon>
        <taxon>Burkholderia</taxon>
        <taxon>Burkholderia cepacia complex</taxon>
    </lineage>
</organism>
<gene>
    <name evidence="2" type="ORF">BamIOP4010DRAFT_6801</name>
</gene>
<sequence>MRRGIPSSPATCIGKKPRLKPISTTQNVRRPKRSFIIRPVNFGNQYVTPPSTGNTLMPSST</sequence>
<comment type="caution">
    <text evidence="2">The sequence shown here is derived from an EMBL/GenBank/DDBJ whole genome shotgun (WGS) entry which is preliminary data.</text>
</comment>
<proteinExistence type="predicted"/>
<evidence type="ECO:0000256" key="1">
    <source>
        <dbReference type="SAM" id="MobiDB-lite"/>
    </source>
</evidence>
<evidence type="ECO:0000313" key="3">
    <source>
        <dbReference type="Proteomes" id="UP000005463"/>
    </source>
</evidence>
<dbReference type="EMBL" id="ABLC01000481">
    <property type="protein sequence ID" value="EDS99685.1"/>
    <property type="molecule type" value="Genomic_DNA"/>
</dbReference>
<name>B1FRY8_9BURK</name>
<dbReference type="Proteomes" id="UP000005463">
    <property type="component" value="Unassembled WGS sequence"/>
</dbReference>
<reference evidence="2 3" key="1">
    <citation type="submission" date="2008-03" db="EMBL/GenBank/DDBJ databases">
        <title>Sequencing of the draft genome and assembly of Burkholderia ambifaria IOP40-10.</title>
        <authorList>
            <consortium name="US DOE Joint Genome Institute (JGI-PGF)"/>
            <person name="Copeland A."/>
            <person name="Lucas S."/>
            <person name="Lapidus A."/>
            <person name="Glavina del Rio T."/>
            <person name="Dalin E."/>
            <person name="Tice H."/>
            <person name="Bruce D."/>
            <person name="Goodwin L."/>
            <person name="Pitluck S."/>
            <person name="Larimer F."/>
            <person name="Land M.L."/>
            <person name="Hauser L."/>
            <person name="Tiedje J."/>
            <person name="Richardson P."/>
        </authorList>
    </citation>
    <scope>NUCLEOTIDE SEQUENCE [LARGE SCALE GENOMIC DNA]</scope>
    <source>
        <strain evidence="2 3">IOP40-10</strain>
    </source>
</reference>
<dbReference type="AlphaFoldDB" id="B1FRY8"/>
<feature type="region of interest" description="Disordered" evidence="1">
    <location>
        <begin position="1"/>
        <end position="28"/>
    </location>
</feature>
<protein>
    <submittedName>
        <fullName evidence="2">Uncharacterized protein</fullName>
    </submittedName>
</protein>
<accession>B1FRY8</accession>
<evidence type="ECO:0000313" key="2">
    <source>
        <dbReference type="EMBL" id="EDS99685.1"/>
    </source>
</evidence>